<comment type="catalytic activity">
    <reaction evidence="8">
        <text>adenosine + phosphate = alpha-D-ribose 1-phosphate + adenine</text>
        <dbReference type="Rhea" id="RHEA:27642"/>
        <dbReference type="ChEBI" id="CHEBI:16335"/>
        <dbReference type="ChEBI" id="CHEBI:16708"/>
        <dbReference type="ChEBI" id="CHEBI:43474"/>
        <dbReference type="ChEBI" id="CHEBI:57720"/>
        <dbReference type="EC" id="2.4.2.1"/>
    </reaction>
    <physiologicalReaction direction="left-to-right" evidence="8">
        <dbReference type="Rhea" id="RHEA:27643"/>
    </physiologicalReaction>
</comment>
<dbReference type="STRING" id="1117707.VQ7734_00948"/>
<comment type="catalytic activity">
    <reaction evidence="9">
        <text>S-methyl-5'-thioadenosine + phosphate = 5-(methylsulfanyl)-alpha-D-ribose 1-phosphate + adenine</text>
        <dbReference type="Rhea" id="RHEA:11852"/>
        <dbReference type="ChEBI" id="CHEBI:16708"/>
        <dbReference type="ChEBI" id="CHEBI:17509"/>
        <dbReference type="ChEBI" id="CHEBI:43474"/>
        <dbReference type="ChEBI" id="CHEBI:58533"/>
        <dbReference type="EC" id="2.4.2.28"/>
    </reaction>
    <physiologicalReaction direction="left-to-right" evidence="9">
        <dbReference type="Rhea" id="RHEA:11853"/>
    </physiologicalReaction>
</comment>
<dbReference type="Proteomes" id="UP000184600">
    <property type="component" value="Unassembled WGS sequence"/>
</dbReference>
<dbReference type="AlphaFoldDB" id="A0A1M7YRF6"/>
<proteinExistence type="inferred from homology"/>
<dbReference type="EMBL" id="FRFG01000013">
    <property type="protein sequence ID" value="SHO55229.1"/>
    <property type="molecule type" value="Genomic_DNA"/>
</dbReference>
<dbReference type="OrthoDB" id="4279at2"/>
<dbReference type="Pfam" id="PF02578">
    <property type="entry name" value="Cu-oxidase_4"/>
    <property type="match status" value="1"/>
</dbReference>
<dbReference type="GO" id="GO:0016787">
    <property type="term" value="F:hydrolase activity"/>
    <property type="evidence" value="ECO:0007669"/>
    <property type="project" value="UniProtKB-KW"/>
</dbReference>
<accession>A0A1M7YRF6</accession>
<dbReference type="Gene3D" id="3.60.140.10">
    <property type="entry name" value="CNF1/YfiH-like putative cysteine hydrolases"/>
    <property type="match status" value="1"/>
</dbReference>
<keyword evidence="3" id="KW-0808">Transferase</keyword>
<keyword evidence="6" id="KW-0862">Zinc</keyword>
<gene>
    <name evidence="11" type="primary">yfiH</name>
    <name evidence="11" type="ORF">VQ7734_00948</name>
</gene>
<keyword evidence="4" id="KW-0479">Metal-binding</keyword>
<dbReference type="GO" id="GO:0005507">
    <property type="term" value="F:copper ion binding"/>
    <property type="evidence" value="ECO:0007669"/>
    <property type="project" value="TreeGrafter"/>
</dbReference>
<organism evidence="11 12">
    <name type="scientific">Vibrio quintilis</name>
    <dbReference type="NCBI Taxonomy" id="1117707"/>
    <lineage>
        <taxon>Bacteria</taxon>
        <taxon>Pseudomonadati</taxon>
        <taxon>Pseudomonadota</taxon>
        <taxon>Gammaproteobacteria</taxon>
        <taxon>Vibrionales</taxon>
        <taxon>Vibrionaceae</taxon>
        <taxon>Vibrio</taxon>
    </lineage>
</organism>
<sequence>MIIPEWNVPACVRSVSSVRQGGVSVGKYESLNLGMHVGDSPEKVRRNRQIMMDLASMPGEPVWLNQTHSTKVIQVAQPSGIVADADGVFTETPGVVCAVMTADCLPVLLTNSAGNQVAAVHAGWRGLADGIIEQCCQLFSGEVIAWLGPAIGKDAFEVGEDVVAAFATFDREAINAFMPHPQLKDKWLADLTLLAKQRLNRLGVSAVFSADLCTFSNPHQFYSYRRDGVTGRQASFIWIT</sequence>
<evidence type="ECO:0000256" key="2">
    <source>
        <dbReference type="ARBA" id="ARBA00007353"/>
    </source>
</evidence>
<name>A0A1M7YRF6_9VIBR</name>
<dbReference type="InterPro" id="IPR011324">
    <property type="entry name" value="Cytotoxic_necrot_fac-like_cat"/>
</dbReference>
<comment type="catalytic activity">
    <reaction evidence="1">
        <text>inosine + phosphate = alpha-D-ribose 1-phosphate + hypoxanthine</text>
        <dbReference type="Rhea" id="RHEA:27646"/>
        <dbReference type="ChEBI" id="CHEBI:17368"/>
        <dbReference type="ChEBI" id="CHEBI:17596"/>
        <dbReference type="ChEBI" id="CHEBI:43474"/>
        <dbReference type="ChEBI" id="CHEBI:57720"/>
        <dbReference type="EC" id="2.4.2.1"/>
    </reaction>
    <physiologicalReaction direction="left-to-right" evidence="1">
        <dbReference type="Rhea" id="RHEA:27647"/>
    </physiologicalReaction>
</comment>
<evidence type="ECO:0000256" key="4">
    <source>
        <dbReference type="ARBA" id="ARBA00022723"/>
    </source>
</evidence>
<evidence type="ECO:0000256" key="5">
    <source>
        <dbReference type="ARBA" id="ARBA00022801"/>
    </source>
</evidence>
<keyword evidence="5" id="KW-0378">Hydrolase</keyword>
<evidence type="ECO:0000256" key="9">
    <source>
        <dbReference type="ARBA" id="ARBA00049893"/>
    </source>
</evidence>
<evidence type="ECO:0000256" key="7">
    <source>
        <dbReference type="ARBA" id="ARBA00047989"/>
    </source>
</evidence>
<dbReference type="InterPro" id="IPR003730">
    <property type="entry name" value="Cu_polyphenol_OxRdtase"/>
</dbReference>
<dbReference type="GO" id="GO:0017061">
    <property type="term" value="F:S-methyl-5-thioadenosine phosphorylase activity"/>
    <property type="evidence" value="ECO:0007669"/>
    <property type="project" value="UniProtKB-EC"/>
</dbReference>
<evidence type="ECO:0000256" key="8">
    <source>
        <dbReference type="ARBA" id="ARBA00048968"/>
    </source>
</evidence>
<dbReference type="CDD" id="cd16833">
    <property type="entry name" value="YfiH"/>
    <property type="match status" value="1"/>
</dbReference>
<evidence type="ECO:0000256" key="1">
    <source>
        <dbReference type="ARBA" id="ARBA00000553"/>
    </source>
</evidence>
<dbReference type="RefSeq" id="WP_073580129.1">
    <property type="nucleotide sequence ID" value="NZ_AP024897.1"/>
</dbReference>
<evidence type="ECO:0000313" key="11">
    <source>
        <dbReference type="EMBL" id="SHO55229.1"/>
    </source>
</evidence>
<evidence type="ECO:0000256" key="10">
    <source>
        <dbReference type="RuleBase" id="RU361274"/>
    </source>
</evidence>
<comment type="similarity">
    <text evidence="2 10">Belongs to the purine nucleoside phosphorylase YfiH/LACC1 family.</text>
</comment>
<dbReference type="SUPFAM" id="SSF64438">
    <property type="entry name" value="CNF1/YfiH-like putative cysteine hydrolases"/>
    <property type="match status" value="1"/>
</dbReference>
<dbReference type="PANTHER" id="PTHR30616">
    <property type="entry name" value="UNCHARACTERIZED PROTEIN YFIH"/>
    <property type="match status" value="1"/>
</dbReference>
<evidence type="ECO:0000313" key="12">
    <source>
        <dbReference type="Proteomes" id="UP000184600"/>
    </source>
</evidence>
<reference evidence="12" key="1">
    <citation type="submission" date="2016-12" db="EMBL/GenBank/DDBJ databases">
        <authorList>
            <person name="Rodrigo-Torres L."/>
            <person name="Arahal R.D."/>
            <person name="Lucena T."/>
        </authorList>
    </citation>
    <scope>NUCLEOTIDE SEQUENCE [LARGE SCALE GENOMIC DNA]</scope>
</reference>
<comment type="catalytic activity">
    <reaction evidence="7">
        <text>adenosine + H2O + H(+) = inosine + NH4(+)</text>
        <dbReference type="Rhea" id="RHEA:24408"/>
        <dbReference type="ChEBI" id="CHEBI:15377"/>
        <dbReference type="ChEBI" id="CHEBI:15378"/>
        <dbReference type="ChEBI" id="CHEBI:16335"/>
        <dbReference type="ChEBI" id="CHEBI:17596"/>
        <dbReference type="ChEBI" id="CHEBI:28938"/>
        <dbReference type="EC" id="3.5.4.4"/>
    </reaction>
    <physiologicalReaction direction="left-to-right" evidence="7">
        <dbReference type="Rhea" id="RHEA:24409"/>
    </physiologicalReaction>
</comment>
<protein>
    <recommendedName>
        <fullName evidence="10">Purine nucleoside phosphorylase</fullName>
    </recommendedName>
</protein>
<dbReference type="PANTHER" id="PTHR30616:SF2">
    <property type="entry name" value="PURINE NUCLEOSIDE PHOSPHORYLASE LACC1"/>
    <property type="match status" value="1"/>
</dbReference>
<keyword evidence="12" id="KW-1185">Reference proteome</keyword>
<evidence type="ECO:0000256" key="6">
    <source>
        <dbReference type="ARBA" id="ARBA00022833"/>
    </source>
</evidence>
<dbReference type="NCBIfam" id="TIGR00726">
    <property type="entry name" value="peptidoglycan editing factor PgeF"/>
    <property type="match status" value="1"/>
</dbReference>
<dbReference type="InterPro" id="IPR038371">
    <property type="entry name" value="Cu_polyphenol_OxRdtase_sf"/>
</dbReference>
<evidence type="ECO:0000256" key="3">
    <source>
        <dbReference type="ARBA" id="ARBA00022679"/>
    </source>
</evidence>